<keyword evidence="5" id="KW-1185">Reference proteome</keyword>
<accession>A0A9Q4G0W4</accession>
<protein>
    <submittedName>
        <fullName evidence="4">SDR family oxidoreductase</fullName>
    </submittedName>
</protein>
<gene>
    <name evidence="4" type="ORF">HXA33_17025</name>
</gene>
<evidence type="ECO:0000256" key="2">
    <source>
        <dbReference type="ARBA" id="ARBA00023002"/>
    </source>
</evidence>
<sequence length="248" mass="27055">MMLKNKVAVITGATRGIGREIARTYAENGAKIVMTGTNHARLQALYEDISLKGAECIAMSGDVREEETAEKVVQEAINQFQRVDILVNNAGVNQRSSTLDMAINDWKRVIDTNLNGNLYFSRAVLPYMIKQKQGKIINISSTAAKSGHPNAAPSYGASKAAVDYLTKHLALEMAPYNIVVNGLSPGPIETEMVQQWHDEYRKKVLTKVPLKRLGKPKDIAGAALFLASDLSGFITGETININGGTYMN</sequence>
<evidence type="ECO:0000256" key="1">
    <source>
        <dbReference type="ARBA" id="ARBA00006484"/>
    </source>
</evidence>
<organism evidence="4 5">
    <name type="scientific">Salipaludibacillus agaradhaerens</name>
    <name type="common">Bacillus agaradhaerens</name>
    <dbReference type="NCBI Taxonomy" id="76935"/>
    <lineage>
        <taxon>Bacteria</taxon>
        <taxon>Bacillati</taxon>
        <taxon>Bacillota</taxon>
        <taxon>Bacilli</taxon>
        <taxon>Bacillales</taxon>
        <taxon>Bacillaceae</taxon>
    </lineage>
</organism>
<dbReference type="InterPro" id="IPR002347">
    <property type="entry name" value="SDR_fam"/>
</dbReference>
<evidence type="ECO:0000313" key="5">
    <source>
        <dbReference type="Proteomes" id="UP001057753"/>
    </source>
</evidence>
<dbReference type="InterPro" id="IPR057326">
    <property type="entry name" value="KR_dom"/>
</dbReference>
<keyword evidence="2" id="KW-0560">Oxidoreductase</keyword>
<dbReference type="PANTHER" id="PTHR42760">
    <property type="entry name" value="SHORT-CHAIN DEHYDROGENASES/REDUCTASES FAMILY MEMBER"/>
    <property type="match status" value="1"/>
</dbReference>
<dbReference type="PRINTS" id="PR00080">
    <property type="entry name" value="SDRFAMILY"/>
</dbReference>
<dbReference type="GO" id="GO:0008206">
    <property type="term" value="P:bile acid metabolic process"/>
    <property type="evidence" value="ECO:0007669"/>
    <property type="project" value="UniProtKB-ARBA"/>
</dbReference>
<dbReference type="SMART" id="SM00822">
    <property type="entry name" value="PKS_KR"/>
    <property type="match status" value="1"/>
</dbReference>
<name>A0A9Q4G0W4_SALAG</name>
<dbReference type="RefSeq" id="WP_257822602.1">
    <property type="nucleotide sequence ID" value="NZ_JABXYM010000001.1"/>
</dbReference>
<dbReference type="CDD" id="cd05233">
    <property type="entry name" value="SDR_c"/>
    <property type="match status" value="1"/>
</dbReference>
<proteinExistence type="inferred from homology"/>
<dbReference type="GO" id="GO:0016616">
    <property type="term" value="F:oxidoreductase activity, acting on the CH-OH group of donors, NAD or NADP as acceptor"/>
    <property type="evidence" value="ECO:0007669"/>
    <property type="project" value="TreeGrafter"/>
</dbReference>
<comment type="caution">
    <text evidence="4">The sequence shown here is derived from an EMBL/GenBank/DDBJ whole genome shotgun (WGS) entry which is preliminary data.</text>
</comment>
<dbReference type="NCBIfam" id="NF005559">
    <property type="entry name" value="PRK07231.1"/>
    <property type="match status" value="1"/>
</dbReference>
<dbReference type="Pfam" id="PF13561">
    <property type="entry name" value="adh_short_C2"/>
    <property type="match status" value="1"/>
</dbReference>
<dbReference type="PRINTS" id="PR00081">
    <property type="entry name" value="GDHRDH"/>
</dbReference>
<evidence type="ECO:0000313" key="4">
    <source>
        <dbReference type="EMBL" id="MCR6098239.1"/>
    </source>
</evidence>
<dbReference type="SUPFAM" id="SSF51735">
    <property type="entry name" value="NAD(P)-binding Rossmann-fold domains"/>
    <property type="match status" value="1"/>
</dbReference>
<dbReference type="FunFam" id="3.40.50.720:FF:000084">
    <property type="entry name" value="Short-chain dehydrogenase reductase"/>
    <property type="match status" value="1"/>
</dbReference>
<dbReference type="EMBL" id="JABXYM010000001">
    <property type="protein sequence ID" value="MCR6098239.1"/>
    <property type="molecule type" value="Genomic_DNA"/>
</dbReference>
<dbReference type="NCBIfam" id="NF009466">
    <property type="entry name" value="PRK12826.1-2"/>
    <property type="match status" value="1"/>
</dbReference>
<reference evidence="4" key="1">
    <citation type="submission" date="2020-06" db="EMBL/GenBank/DDBJ databases">
        <title>Insight into the genomes of haloalkaliphilic bacilli from Kenyan soda lakes.</title>
        <authorList>
            <person name="Mwirichia R."/>
            <person name="Villamizar G.C."/>
            <person name="Poehlein A."/>
            <person name="Mugweru J."/>
            <person name="Kipnyargis A."/>
            <person name="Kiplimo D."/>
            <person name="Orwa P."/>
            <person name="Daniel R."/>
        </authorList>
    </citation>
    <scope>NUCLEOTIDE SEQUENCE</scope>
    <source>
        <strain evidence="4">B1096_S55</strain>
    </source>
</reference>
<feature type="domain" description="Ketoreductase" evidence="3">
    <location>
        <begin position="6"/>
        <end position="186"/>
    </location>
</feature>
<comment type="similarity">
    <text evidence="1">Belongs to the short-chain dehydrogenases/reductases (SDR) family.</text>
</comment>
<dbReference type="InterPro" id="IPR036291">
    <property type="entry name" value="NAD(P)-bd_dom_sf"/>
</dbReference>
<evidence type="ECO:0000259" key="3">
    <source>
        <dbReference type="SMART" id="SM00822"/>
    </source>
</evidence>
<dbReference type="AlphaFoldDB" id="A0A9Q4G0W4"/>
<dbReference type="Gene3D" id="3.40.50.720">
    <property type="entry name" value="NAD(P)-binding Rossmann-like Domain"/>
    <property type="match status" value="1"/>
</dbReference>
<dbReference type="Proteomes" id="UP001057753">
    <property type="component" value="Unassembled WGS sequence"/>
</dbReference>